<sequence length="126" mass="13351">MTITDPFTTPGHNRPTPSPAAVALAIQCRKAKTLADTAPARFERMPAPATTTAAGGEVQLVVRPKSLADWARWTQTLGIRDARRMTNTGTTTVCRFELDGVRARLIGVGVPALLAAAYGPKGIARV</sequence>
<evidence type="ECO:0000313" key="1">
    <source>
        <dbReference type="EMBL" id="XCN12303.1"/>
    </source>
</evidence>
<dbReference type="AlphaFoldDB" id="A0AAU8K8N1"/>
<name>A0AAU8K8N1_9ACTN</name>
<proteinExistence type="predicted"/>
<reference evidence="1" key="1">
    <citation type="submission" date="2023-10" db="EMBL/GenBank/DDBJ databases">
        <title>Complete genome sequence of Streptomyces sp. JL1001.</title>
        <authorList>
            <person name="Jiang L."/>
        </authorList>
    </citation>
    <scope>NUCLEOTIDE SEQUENCE</scope>
    <source>
        <strain evidence="1">JL1001</strain>
    </source>
</reference>
<dbReference type="EMBL" id="CP136798">
    <property type="protein sequence ID" value="XCN12303.1"/>
    <property type="molecule type" value="Genomic_DNA"/>
</dbReference>
<protein>
    <submittedName>
        <fullName evidence="1">Uncharacterized protein</fullName>
    </submittedName>
</protein>
<accession>A0AAU8K8N1</accession>
<dbReference type="RefSeq" id="WP_354596132.1">
    <property type="nucleotide sequence ID" value="NZ_CP136798.1"/>
</dbReference>
<gene>
    <name evidence="1" type="ORF">R1Y80_01020</name>
</gene>
<organism evidence="1">
    <name type="scientific">Streptomyces sp. JL1001</name>
    <dbReference type="NCBI Taxonomy" id="3078227"/>
    <lineage>
        <taxon>Bacteria</taxon>
        <taxon>Bacillati</taxon>
        <taxon>Actinomycetota</taxon>
        <taxon>Actinomycetes</taxon>
        <taxon>Kitasatosporales</taxon>
        <taxon>Streptomycetaceae</taxon>
        <taxon>Streptomyces</taxon>
    </lineage>
</organism>